<comment type="caution">
    <text evidence="1">The sequence shown here is derived from an EMBL/GenBank/DDBJ whole genome shotgun (WGS) entry which is preliminary data.</text>
</comment>
<evidence type="ECO:0000313" key="2">
    <source>
        <dbReference type="Proteomes" id="UP000004019"/>
    </source>
</evidence>
<dbReference type="AlphaFoldDB" id="I9R5B3"/>
<gene>
    <name evidence="1" type="ORF">HMPREF1065_02602</name>
</gene>
<proteinExistence type="predicted"/>
<dbReference type="EMBL" id="AGXI01000015">
    <property type="protein sequence ID" value="EIY37576.1"/>
    <property type="molecule type" value="Genomic_DNA"/>
</dbReference>
<dbReference type="HOGENOM" id="CLU_219651_0_0_10"/>
<name>I9R5B3_9BACT</name>
<evidence type="ECO:0000313" key="1">
    <source>
        <dbReference type="EMBL" id="EIY37576.1"/>
    </source>
</evidence>
<reference evidence="1 2" key="1">
    <citation type="submission" date="2012-02" db="EMBL/GenBank/DDBJ databases">
        <title>The Genome Sequence of Bacteroides dorei CL03T12C01.</title>
        <authorList>
            <consortium name="The Broad Institute Genome Sequencing Platform"/>
            <person name="Earl A."/>
            <person name="Ward D."/>
            <person name="Feldgarden M."/>
            <person name="Gevers D."/>
            <person name="Zitomersky N.L."/>
            <person name="Coyne M.J."/>
            <person name="Comstock L.E."/>
            <person name="Young S.K."/>
            <person name="Zeng Q."/>
            <person name="Gargeya S."/>
            <person name="Fitzgerald M."/>
            <person name="Haas B."/>
            <person name="Abouelleil A."/>
            <person name="Alvarado L."/>
            <person name="Arachchi H.M."/>
            <person name="Berlin A."/>
            <person name="Chapman S.B."/>
            <person name="Gearin G."/>
            <person name="Goldberg J."/>
            <person name="Griggs A."/>
            <person name="Gujja S."/>
            <person name="Hansen M."/>
            <person name="Heiman D."/>
            <person name="Howarth C."/>
            <person name="Larimer J."/>
            <person name="Lui A."/>
            <person name="MacDonald P.J.P."/>
            <person name="McCowen C."/>
            <person name="Montmayeur A."/>
            <person name="Murphy C."/>
            <person name="Neiman D."/>
            <person name="Pearson M."/>
            <person name="Priest M."/>
            <person name="Roberts A."/>
            <person name="Saif S."/>
            <person name="Shea T."/>
            <person name="Sisk P."/>
            <person name="Stolte C."/>
            <person name="Sykes S."/>
            <person name="Wortman J."/>
            <person name="Nusbaum C."/>
            <person name="Birren B."/>
        </authorList>
    </citation>
    <scope>NUCLEOTIDE SEQUENCE [LARGE SCALE GENOMIC DNA]</scope>
    <source>
        <strain evidence="1 2">CL03T12C01</strain>
    </source>
</reference>
<sequence length="32" mass="3992">MLQEKTDKYFLKYRHDEHTSYLTGKNKNMGWK</sequence>
<dbReference type="Proteomes" id="UP000004019">
    <property type="component" value="Unassembled WGS sequence"/>
</dbReference>
<protein>
    <submittedName>
        <fullName evidence="1">Uncharacterized protein</fullName>
    </submittedName>
</protein>
<organism evidence="1 2">
    <name type="scientific">Phocaeicola dorei CL03T12C01</name>
    <dbReference type="NCBI Taxonomy" id="997877"/>
    <lineage>
        <taxon>Bacteria</taxon>
        <taxon>Pseudomonadati</taxon>
        <taxon>Bacteroidota</taxon>
        <taxon>Bacteroidia</taxon>
        <taxon>Bacteroidales</taxon>
        <taxon>Bacteroidaceae</taxon>
        <taxon>Phocaeicola</taxon>
    </lineage>
</organism>
<accession>I9R5B3</accession>